<dbReference type="GO" id="GO:0016787">
    <property type="term" value="F:hydrolase activity"/>
    <property type="evidence" value="ECO:0007669"/>
    <property type="project" value="UniProtKB-KW"/>
</dbReference>
<sequence>MSRRSALALAAGLPLSLLAVRHAAAAGPAMRYTMTAFTNDSESALYVYESDDAINFRPLVGPRPHGSPAYRPPGGLLRDPSVFRHVDGVYYLTYTTGWEGQTIGFASSTDRINWNHLYDFPIQVDGLNVTSSWAPEWLVDAQGRVNVIVSLSDGCRFTPHLMTTGAPALQSAWSRLTPLAGLGAPLGYQAPVDRPTCDRFGYGYIDTTVVPVNGTYYAFIKNETSKFIELAIARDPLGPYLFVPLADPNKWGSPREGQCVIPLPDGGWRIFFDDYDENNPRYFYSDSHDNFRSWTTPAELPELSGFVRHFTVLPEIL</sequence>
<organism evidence="2 3">
    <name type="scientific">Nocardia colli</name>
    <dbReference type="NCBI Taxonomy" id="2545717"/>
    <lineage>
        <taxon>Bacteria</taxon>
        <taxon>Bacillati</taxon>
        <taxon>Actinomycetota</taxon>
        <taxon>Actinomycetes</taxon>
        <taxon>Mycobacteriales</taxon>
        <taxon>Nocardiaceae</taxon>
        <taxon>Nocardia</taxon>
    </lineage>
</organism>
<keyword evidence="2" id="KW-0378">Hydrolase</keyword>
<proteinExistence type="predicted"/>
<keyword evidence="1" id="KW-0732">Signal</keyword>
<dbReference type="Gene3D" id="2.115.10.20">
    <property type="entry name" value="Glycosyl hydrolase domain, family 43"/>
    <property type="match status" value="1"/>
</dbReference>
<evidence type="ECO:0000256" key="1">
    <source>
        <dbReference type="SAM" id="SignalP"/>
    </source>
</evidence>
<dbReference type="EMBL" id="VXLC01000008">
    <property type="protein sequence ID" value="KAA8887118.1"/>
    <property type="molecule type" value="Genomic_DNA"/>
</dbReference>
<name>A0A5N0ECH7_9NOCA</name>
<accession>A0A5N0ECH7</accession>
<protein>
    <submittedName>
        <fullName evidence="2">Family 43 glycosylhydrolase</fullName>
    </submittedName>
</protein>
<keyword evidence="3" id="KW-1185">Reference proteome</keyword>
<evidence type="ECO:0000313" key="3">
    <source>
        <dbReference type="Proteomes" id="UP000323876"/>
    </source>
</evidence>
<reference evidence="2 3" key="1">
    <citation type="submission" date="2019-09" db="EMBL/GenBank/DDBJ databases">
        <authorList>
            <person name="Wang X."/>
        </authorList>
    </citation>
    <scope>NUCLEOTIDE SEQUENCE [LARGE SCALE GENOMIC DNA]</scope>
    <source>
        <strain evidence="2 3">CICC 11023</strain>
    </source>
</reference>
<dbReference type="Proteomes" id="UP000323876">
    <property type="component" value="Unassembled WGS sequence"/>
</dbReference>
<evidence type="ECO:0000313" key="2">
    <source>
        <dbReference type="EMBL" id="KAA8887118.1"/>
    </source>
</evidence>
<feature type="chain" id="PRO_5024424012" evidence="1">
    <location>
        <begin position="26"/>
        <end position="317"/>
    </location>
</feature>
<dbReference type="OrthoDB" id="4368079at2"/>
<dbReference type="SUPFAM" id="SSF75005">
    <property type="entry name" value="Arabinanase/levansucrase/invertase"/>
    <property type="match status" value="1"/>
</dbReference>
<dbReference type="AlphaFoldDB" id="A0A5N0ECH7"/>
<feature type="signal peptide" evidence="1">
    <location>
        <begin position="1"/>
        <end position="25"/>
    </location>
</feature>
<gene>
    <name evidence="2" type="ORF">F3087_19605</name>
</gene>
<comment type="caution">
    <text evidence="2">The sequence shown here is derived from an EMBL/GenBank/DDBJ whole genome shotgun (WGS) entry which is preliminary data.</text>
</comment>
<dbReference type="InterPro" id="IPR023296">
    <property type="entry name" value="Glyco_hydro_beta-prop_sf"/>
</dbReference>
<dbReference type="RefSeq" id="WP_150403449.1">
    <property type="nucleotide sequence ID" value="NZ_VXLC01000008.1"/>
</dbReference>